<dbReference type="CDD" id="cd03529">
    <property type="entry name" value="Rieske_NirD"/>
    <property type="match status" value="1"/>
</dbReference>
<keyword evidence="3" id="KW-0560">Oxidoreductase</keyword>
<keyword evidence="4" id="KW-0408">Iron</keyword>
<evidence type="ECO:0000256" key="4">
    <source>
        <dbReference type="ARBA" id="ARBA00023004"/>
    </source>
</evidence>
<dbReference type="Gene3D" id="2.102.10.10">
    <property type="entry name" value="Rieske [2Fe-2S] iron-sulphur domain"/>
    <property type="match status" value="1"/>
</dbReference>
<protein>
    <submittedName>
        <fullName evidence="8">Nitrite reductase (NAD(P)H) small subunit</fullName>
    </submittedName>
</protein>
<evidence type="ECO:0000256" key="5">
    <source>
        <dbReference type="ARBA" id="ARBA00023014"/>
    </source>
</evidence>
<dbReference type="GO" id="GO:0016705">
    <property type="term" value="F:oxidoreductase activity, acting on paired donors, with incorporation or reduction of molecular oxygen"/>
    <property type="evidence" value="ECO:0007669"/>
    <property type="project" value="UniProtKB-ARBA"/>
</dbReference>
<dbReference type="GO" id="GO:0051537">
    <property type="term" value="F:2 iron, 2 sulfur cluster binding"/>
    <property type="evidence" value="ECO:0007669"/>
    <property type="project" value="UniProtKB-KW"/>
</dbReference>
<dbReference type="Pfam" id="PF13806">
    <property type="entry name" value="Rieske_2"/>
    <property type="match status" value="1"/>
</dbReference>
<keyword evidence="1" id="KW-0001">2Fe-2S</keyword>
<evidence type="ECO:0000256" key="1">
    <source>
        <dbReference type="ARBA" id="ARBA00022714"/>
    </source>
</evidence>
<keyword evidence="5" id="KW-0411">Iron-sulfur</keyword>
<dbReference type="InterPro" id="IPR012748">
    <property type="entry name" value="Rieske-like_NirD"/>
</dbReference>
<proteinExistence type="predicted"/>
<evidence type="ECO:0000256" key="6">
    <source>
        <dbReference type="ARBA" id="ARBA00023063"/>
    </source>
</evidence>
<comment type="caution">
    <text evidence="8">The sequence shown here is derived from an EMBL/GenBank/DDBJ whole genome shotgun (WGS) entry which is preliminary data.</text>
</comment>
<dbReference type="OrthoDB" id="3213360at2"/>
<name>A0A3A3Z284_9ACTN</name>
<keyword evidence="2" id="KW-0479">Metal-binding</keyword>
<gene>
    <name evidence="8" type="primary">nirD</name>
    <name evidence="8" type="ORF">D5H78_06165</name>
</gene>
<evidence type="ECO:0000256" key="2">
    <source>
        <dbReference type="ARBA" id="ARBA00022723"/>
    </source>
</evidence>
<dbReference type="AlphaFoldDB" id="A0A3A3Z284"/>
<sequence length="126" mass="13311">MTAVAERLEQDGTEVGWVPVCPYDALVPDRGAAAIVDGDQVALFRTADGAVHAVGNRDPFSGANVLARGIVGGRGDVPTVASPMYKQAFDLRTGRCLDDAAVALPVWRTRVRDGLVEVLAPGRGRR</sequence>
<dbReference type="InterPro" id="IPR017881">
    <property type="entry name" value="NirD"/>
</dbReference>
<dbReference type="RefSeq" id="WP_119949560.1">
    <property type="nucleotide sequence ID" value="NZ_QZEZ01000002.1"/>
</dbReference>
<dbReference type="PROSITE" id="PS51296">
    <property type="entry name" value="RIESKE"/>
    <property type="match status" value="1"/>
</dbReference>
<accession>A0A3A3Z284</accession>
<reference evidence="8 9" key="1">
    <citation type="submission" date="2018-09" db="EMBL/GenBank/DDBJ databases">
        <title>YIM 75000 draft genome.</title>
        <authorList>
            <person name="Tang S."/>
            <person name="Feng Y."/>
        </authorList>
    </citation>
    <scope>NUCLEOTIDE SEQUENCE [LARGE SCALE GENOMIC DNA]</scope>
    <source>
        <strain evidence="8 9">YIM 75000</strain>
    </source>
</reference>
<evidence type="ECO:0000256" key="3">
    <source>
        <dbReference type="ARBA" id="ARBA00023002"/>
    </source>
</evidence>
<dbReference type="GO" id="GO:0008942">
    <property type="term" value="F:nitrite reductase [NAD(P)H] activity"/>
    <property type="evidence" value="ECO:0007669"/>
    <property type="project" value="InterPro"/>
</dbReference>
<evidence type="ECO:0000313" key="9">
    <source>
        <dbReference type="Proteomes" id="UP000265614"/>
    </source>
</evidence>
<dbReference type="SUPFAM" id="SSF50022">
    <property type="entry name" value="ISP domain"/>
    <property type="match status" value="1"/>
</dbReference>
<dbReference type="PROSITE" id="PS51300">
    <property type="entry name" value="NIRD"/>
    <property type="match status" value="1"/>
</dbReference>
<dbReference type="GO" id="GO:0042128">
    <property type="term" value="P:nitrate assimilation"/>
    <property type="evidence" value="ECO:0007669"/>
    <property type="project" value="UniProtKB-KW"/>
</dbReference>
<keyword evidence="6" id="KW-0534">Nitrate assimilation</keyword>
<dbReference type="Proteomes" id="UP000265614">
    <property type="component" value="Unassembled WGS sequence"/>
</dbReference>
<dbReference type="NCBIfam" id="TIGR02378">
    <property type="entry name" value="nirD_assim_sml"/>
    <property type="match status" value="1"/>
</dbReference>
<dbReference type="PANTHER" id="PTHR40562:SF1">
    <property type="entry name" value="NITRITE REDUCTASE (NADH) SMALL SUBUNIT"/>
    <property type="match status" value="1"/>
</dbReference>
<dbReference type="PANTHER" id="PTHR40562">
    <property type="match status" value="1"/>
</dbReference>
<dbReference type="GO" id="GO:0046872">
    <property type="term" value="F:metal ion binding"/>
    <property type="evidence" value="ECO:0007669"/>
    <property type="project" value="UniProtKB-KW"/>
</dbReference>
<keyword evidence="9" id="KW-1185">Reference proteome</keyword>
<dbReference type="EMBL" id="QZEZ01000002">
    <property type="protein sequence ID" value="RJK96844.1"/>
    <property type="molecule type" value="Genomic_DNA"/>
</dbReference>
<evidence type="ECO:0000259" key="7">
    <source>
        <dbReference type="PROSITE" id="PS51296"/>
    </source>
</evidence>
<evidence type="ECO:0000313" key="8">
    <source>
        <dbReference type="EMBL" id="RJK96844.1"/>
    </source>
</evidence>
<feature type="domain" description="Rieske" evidence="7">
    <location>
        <begin position="18"/>
        <end position="118"/>
    </location>
</feature>
<dbReference type="InterPro" id="IPR017941">
    <property type="entry name" value="Rieske_2Fe-2S"/>
</dbReference>
<organism evidence="8 9">
    <name type="scientific">Vallicoccus soli</name>
    <dbReference type="NCBI Taxonomy" id="2339232"/>
    <lineage>
        <taxon>Bacteria</taxon>
        <taxon>Bacillati</taxon>
        <taxon>Actinomycetota</taxon>
        <taxon>Actinomycetes</taxon>
        <taxon>Motilibacterales</taxon>
        <taxon>Vallicoccaceae</taxon>
        <taxon>Vallicoccus</taxon>
    </lineage>
</organism>
<dbReference type="GO" id="GO:0004497">
    <property type="term" value="F:monooxygenase activity"/>
    <property type="evidence" value="ECO:0007669"/>
    <property type="project" value="UniProtKB-ARBA"/>
</dbReference>
<dbReference type="InterPro" id="IPR036922">
    <property type="entry name" value="Rieske_2Fe-2S_sf"/>
</dbReference>